<gene>
    <name evidence="2" type="ORF">FB567DRAFT_592359</name>
</gene>
<keyword evidence="3" id="KW-1185">Reference proteome</keyword>
<reference evidence="2" key="1">
    <citation type="journal article" date="2021" name="Nat. Commun.">
        <title>Genetic determinants of endophytism in the Arabidopsis root mycobiome.</title>
        <authorList>
            <person name="Mesny F."/>
            <person name="Miyauchi S."/>
            <person name="Thiergart T."/>
            <person name="Pickel B."/>
            <person name="Atanasova L."/>
            <person name="Karlsson M."/>
            <person name="Huettel B."/>
            <person name="Barry K.W."/>
            <person name="Haridas S."/>
            <person name="Chen C."/>
            <person name="Bauer D."/>
            <person name="Andreopoulos W."/>
            <person name="Pangilinan J."/>
            <person name="LaButti K."/>
            <person name="Riley R."/>
            <person name="Lipzen A."/>
            <person name="Clum A."/>
            <person name="Drula E."/>
            <person name="Henrissat B."/>
            <person name="Kohler A."/>
            <person name="Grigoriev I.V."/>
            <person name="Martin F.M."/>
            <person name="Hacquard S."/>
        </authorList>
    </citation>
    <scope>NUCLEOTIDE SEQUENCE</scope>
    <source>
        <strain evidence="2">MPI-SDFR-AT-0120</strain>
    </source>
</reference>
<dbReference type="EMBL" id="JAGMVJ010000009">
    <property type="protein sequence ID" value="KAH7087690.1"/>
    <property type="molecule type" value="Genomic_DNA"/>
</dbReference>
<sequence>MPSTNNIKTTGQGKTSGMGIPKVTVTPATSAGRTAHFGPTLEVPGRTSSRTGSHHSSSGSRQSTSASHRSSSGTEAPHKTSGLLSENHRSSARGPGAMVPHQGSSSQSDTRSHSQMGTESYSQTGSHSRDPTHMESSSRSRGQTYTDSSSRTLTPSRPSDAITRVQQPSRSGSRGDERVTIVVEEYVRVRHYTAERRGQVQ</sequence>
<proteinExistence type="predicted"/>
<dbReference type="OrthoDB" id="10514923at2759"/>
<comment type="caution">
    <text evidence="2">The sequence shown here is derived from an EMBL/GenBank/DDBJ whole genome shotgun (WGS) entry which is preliminary data.</text>
</comment>
<accession>A0A8K0VZ81</accession>
<evidence type="ECO:0000256" key="1">
    <source>
        <dbReference type="SAM" id="MobiDB-lite"/>
    </source>
</evidence>
<feature type="compositionally biased region" description="Low complexity" evidence="1">
    <location>
        <begin position="102"/>
        <end position="115"/>
    </location>
</feature>
<feature type="region of interest" description="Disordered" evidence="1">
    <location>
        <begin position="1"/>
        <end position="178"/>
    </location>
</feature>
<feature type="compositionally biased region" description="Polar residues" evidence="1">
    <location>
        <begin position="116"/>
        <end position="126"/>
    </location>
</feature>
<name>A0A8K0VZ81_9PLEO</name>
<organism evidence="2 3">
    <name type="scientific">Paraphoma chrysanthemicola</name>
    <dbReference type="NCBI Taxonomy" id="798071"/>
    <lineage>
        <taxon>Eukaryota</taxon>
        <taxon>Fungi</taxon>
        <taxon>Dikarya</taxon>
        <taxon>Ascomycota</taxon>
        <taxon>Pezizomycotina</taxon>
        <taxon>Dothideomycetes</taxon>
        <taxon>Pleosporomycetidae</taxon>
        <taxon>Pleosporales</taxon>
        <taxon>Pleosporineae</taxon>
        <taxon>Phaeosphaeriaceae</taxon>
        <taxon>Paraphoma</taxon>
    </lineage>
</organism>
<feature type="compositionally biased region" description="Basic and acidic residues" evidence="1">
    <location>
        <begin position="127"/>
        <end position="138"/>
    </location>
</feature>
<evidence type="ECO:0000313" key="2">
    <source>
        <dbReference type="EMBL" id="KAH7087690.1"/>
    </source>
</evidence>
<dbReference type="Proteomes" id="UP000813461">
    <property type="component" value="Unassembled WGS sequence"/>
</dbReference>
<feature type="compositionally biased region" description="Polar residues" evidence="1">
    <location>
        <begin position="1"/>
        <end position="15"/>
    </location>
</feature>
<protein>
    <submittedName>
        <fullName evidence="2">Uncharacterized protein</fullName>
    </submittedName>
</protein>
<feature type="compositionally biased region" description="Low complexity" evidence="1">
    <location>
        <begin position="45"/>
        <end position="74"/>
    </location>
</feature>
<evidence type="ECO:0000313" key="3">
    <source>
        <dbReference type="Proteomes" id="UP000813461"/>
    </source>
</evidence>
<feature type="compositionally biased region" description="Low complexity" evidence="1">
    <location>
        <begin position="147"/>
        <end position="160"/>
    </location>
</feature>
<dbReference type="AlphaFoldDB" id="A0A8K0VZ81"/>